<name>A0ABQ3AB17_9ACTN</name>
<dbReference type="EMBL" id="BMUU01000005">
    <property type="protein sequence ID" value="GGY39006.1"/>
    <property type="molecule type" value="Genomic_DNA"/>
</dbReference>
<evidence type="ECO:0000313" key="3">
    <source>
        <dbReference type="Proteomes" id="UP000600946"/>
    </source>
</evidence>
<gene>
    <name evidence="2" type="ORF">GCM10010326_36350</name>
</gene>
<protein>
    <submittedName>
        <fullName evidence="2">Uncharacterized protein</fullName>
    </submittedName>
</protein>
<organism evidence="2 3">
    <name type="scientific">Streptomyces xanthochromogenes</name>
    <dbReference type="NCBI Taxonomy" id="67384"/>
    <lineage>
        <taxon>Bacteria</taxon>
        <taxon>Bacillati</taxon>
        <taxon>Actinomycetota</taxon>
        <taxon>Actinomycetes</taxon>
        <taxon>Kitasatosporales</taxon>
        <taxon>Streptomycetaceae</taxon>
        <taxon>Streptomyces</taxon>
    </lineage>
</organism>
<reference evidence="3" key="1">
    <citation type="journal article" date="2019" name="Int. J. Syst. Evol. Microbiol.">
        <title>The Global Catalogue of Microorganisms (GCM) 10K type strain sequencing project: providing services to taxonomists for standard genome sequencing and annotation.</title>
        <authorList>
            <consortium name="The Broad Institute Genomics Platform"/>
            <consortium name="The Broad Institute Genome Sequencing Center for Infectious Disease"/>
            <person name="Wu L."/>
            <person name="Ma J."/>
        </authorList>
    </citation>
    <scope>NUCLEOTIDE SEQUENCE [LARGE SCALE GENOMIC DNA]</scope>
    <source>
        <strain evidence="3">JCM 4594</strain>
    </source>
</reference>
<proteinExistence type="predicted"/>
<evidence type="ECO:0000256" key="1">
    <source>
        <dbReference type="SAM" id="MobiDB-lite"/>
    </source>
</evidence>
<feature type="region of interest" description="Disordered" evidence="1">
    <location>
        <begin position="1"/>
        <end position="68"/>
    </location>
</feature>
<accession>A0ABQ3AB17</accession>
<dbReference type="Proteomes" id="UP000600946">
    <property type="component" value="Unassembled WGS sequence"/>
</dbReference>
<comment type="caution">
    <text evidence="2">The sequence shown here is derived from an EMBL/GenBank/DDBJ whole genome shotgun (WGS) entry which is preliminary data.</text>
</comment>
<sequence>MSGRTGCRDGQSGHSAWPYRDGTDKVPGGRGARARGTGMRHGHPTGCRAATRWDEIAGPGRRHPRGPAARAYLRQERVKIGGTGVNAPSWRETRTAAWA</sequence>
<keyword evidence="3" id="KW-1185">Reference proteome</keyword>
<evidence type="ECO:0000313" key="2">
    <source>
        <dbReference type="EMBL" id="GGY39006.1"/>
    </source>
</evidence>